<feature type="non-terminal residue" evidence="1">
    <location>
        <position position="1"/>
    </location>
</feature>
<keyword evidence="2" id="KW-1185">Reference proteome</keyword>
<dbReference type="AlphaFoldDB" id="A0A0D2PPQ0"/>
<gene>
    <name evidence="1" type="ORF">HYPSUDRAFT_94281</name>
</gene>
<sequence length="63" mass="6984">LPHLGTAQLKIELEDRTLEYAYRPLEAVFIKLFSQKGISVGSVTRSAATKALSTWVDHGVLKE</sequence>
<organism evidence="1 2">
    <name type="scientific">Hypholoma sublateritium (strain FD-334 SS-4)</name>
    <dbReference type="NCBI Taxonomy" id="945553"/>
    <lineage>
        <taxon>Eukaryota</taxon>
        <taxon>Fungi</taxon>
        <taxon>Dikarya</taxon>
        <taxon>Basidiomycota</taxon>
        <taxon>Agaricomycotina</taxon>
        <taxon>Agaricomycetes</taxon>
        <taxon>Agaricomycetidae</taxon>
        <taxon>Agaricales</taxon>
        <taxon>Agaricineae</taxon>
        <taxon>Strophariaceae</taxon>
        <taxon>Hypholoma</taxon>
    </lineage>
</organism>
<evidence type="ECO:0000313" key="1">
    <source>
        <dbReference type="EMBL" id="KJA21880.1"/>
    </source>
</evidence>
<dbReference type="STRING" id="945553.A0A0D2PPQ0"/>
<proteinExistence type="predicted"/>
<feature type="non-terminal residue" evidence="1">
    <location>
        <position position="63"/>
    </location>
</feature>
<dbReference type="EMBL" id="KN817554">
    <property type="protein sequence ID" value="KJA21880.1"/>
    <property type="molecule type" value="Genomic_DNA"/>
</dbReference>
<dbReference type="OrthoDB" id="5581181at2759"/>
<dbReference type="Proteomes" id="UP000054270">
    <property type="component" value="Unassembled WGS sequence"/>
</dbReference>
<accession>A0A0D2PPQ0</accession>
<protein>
    <submittedName>
        <fullName evidence="1">Uncharacterized protein</fullName>
    </submittedName>
</protein>
<name>A0A0D2PPQ0_HYPSF</name>
<dbReference type="OMA" id="LLTWVDM"/>
<reference evidence="2" key="1">
    <citation type="submission" date="2014-04" db="EMBL/GenBank/DDBJ databases">
        <title>Evolutionary Origins and Diversification of the Mycorrhizal Mutualists.</title>
        <authorList>
            <consortium name="DOE Joint Genome Institute"/>
            <consortium name="Mycorrhizal Genomics Consortium"/>
            <person name="Kohler A."/>
            <person name="Kuo A."/>
            <person name="Nagy L.G."/>
            <person name="Floudas D."/>
            <person name="Copeland A."/>
            <person name="Barry K.W."/>
            <person name="Cichocki N."/>
            <person name="Veneault-Fourrey C."/>
            <person name="LaButti K."/>
            <person name="Lindquist E.A."/>
            <person name="Lipzen A."/>
            <person name="Lundell T."/>
            <person name="Morin E."/>
            <person name="Murat C."/>
            <person name="Riley R."/>
            <person name="Ohm R."/>
            <person name="Sun H."/>
            <person name="Tunlid A."/>
            <person name="Henrissat B."/>
            <person name="Grigoriev I.V."/>
            <person name="Hibbett D.S."/>
            <person name="Martin F."/>
        </authorList>
    </citation>
    <scope>NUCLEOTIDE SEQUENCE [LARGE SCALE GENOMIC DNA]</scope>
    <source>
        <strain evidence="2">FD-334 SS-4</strain>
    </source>
</reference>
<evidence type="ECO:0000313" key="2">
    <source>
        <dbReference type="Proteomes" id="UP000054270"/>
    </source>
</evidence>